<dbReference type="OrthoDB" id="3224382at2"/>
<dbReference type="Proteomes" id="UP000650511">
    <property type="component" value="Unassembled WGS sequence"/>
</dbReference>
<dbReference type="AlphaFoldDB" id="A0A8J3EUR7"/>
<dbReference type="SUPFAM" id="SSF53383">
    <property type="entry name" value="PLP-dependent transferases"/>
    <property type="match status" value="1"/>
</dbReference>
<dbReference type="GO" id="GO:0030170">
    <property type="term" value="F:pyridoxal phosphate binding"/>
    <property type="evidence" value="ECO:0007669"/>
    <property type="project" value="InterPro"/>
</dbReference>
<gene>
    <name evidence="7" type="ORF">GCM10011354_28080</name>
</gene>
<comment type="cofactor">
    <cofactor evidence="1">
        <name>pyridoxal 5'-phosphate</name>
        <dbReference type="ChEBI" id="CHEBI:597326"/>
    </cofactor>
</comment>
<evidence type="ECO:0000256" key="1">
    <source>
        <dbReference type="ARBA" id="ARBA00001933"/>
    </source>
</evidence>
<keyword evidence="4" id="KW-0456">Lyase</keyword>
<dbReference type="Pfam" id="PF00155">
    <property type="entry name" value="Aminotran_1_2"/>
    <property type="match status" value="1"/>
</dbReference>
<dbReference type="EMBL" id="BMHA01000011">
    <property type="protein sequence ID" value="GGI08236.1"/>
    <property type="molecule type" value="Genomic_DNA"/>
</dbReference>
<evidence type="ECO:0000256" key="3">
    <source>
        <dbReference type="ARBA" id="ARBA00022898"/>
    </source>
</evidence>
<dbReference type="Gene3D" id="3.40.640.10">
    <property type="entry name" value="Type I PLP-dependent aspartate aminotransferase-like (Major domain)"/>
    <property type="match status" value="1"/>
</dbReference>
<dbReference type="InterPro" id="IPR051798">
    <property type="entry name" value="Class-II_PLP-Dep_Aminotrans"/>
</dbReference>
<evidence type="ECO:0000313" key="7">
    <source>
        <dbReference type="EMBL" id="GGI08236.1"/>
    </source>
</evidence>
<dbReference type="InterPro" id="IPR004839">
    <property type="entry name" value="Aminotransferase_I/II_large"/>
</dbReference>
<organism evidence="7 8">
    <name type="scientific">Egicoccus halophilus</name>
    <dbReference type="NCBI Taxonomy" id="1670830"/>
    <lineage>
        <taxon>Bacteria</taxon>
        <taxon>Bacillati</taxon>
        <taxon>Actinomycetota</taxon>
        <taxon>Nitriliruptoria</taxon>
        <taxon>Egicoccales</taxon>
        <taxon>Egicoccaceae</taxon>
        <taxon>Egicoccus</taxon>
    </lineage>
</organism>
<comment type="similarity">
    <text evidence="5">Belongs to the class-II pyridoxal-phosphate-dependent aminotransferase family. MalY/PatB cystathionine beta-lyase subfamily.</text>
</comment>
<sequence length="381" mass="41098">MTDVGDPFEALTLAQLRQRSSIKWRAHPEDVLPLWVAEMDVALAPAVVDVLRHAVAIGDTGYASGEGYVEALAERARPWWNWTIAPQRARLVPDVMRGATELVRLVTPPGGTVLVNPPVYPPFFAFVRHTGRRVVEVPLTEDARLDLDAIDAAMARARADGPTAYLLCSPHNPTGTVHRADELRQLAALARTRGVRVLSDEIHAPLVLSGPPFVPYLTVEGSEDAFALHSASKGWNLPGLKAAVAVGGPATTDDLDRLPVEVSHGASHLGVLAHTAALRDGVGWLDEVRRELLARRELLGELVEEHLPAVRWRPGAATYLAWLDCRALGHDDPAGHLLRRGRVALVAGDDFGVGGAGHVRLNFATSRAVLTEAVRRMGTVA</sequence>
<evidence type="ECO:0000313" key="8">
    <source>
        <dbReference type="Proteomes" id="UP000650511"/>
    </source>
</evidence>
<dbReference type="InterPro" id="IPR015424">
    <property type="entry name" value="PyrdxlP-dep_Trfase"/>
</dbReference>
<evidence type="ECO:0000256" key="2">
    <source>
        <dbReference type="ARBA" id="ARBA00012224"/>
    </source>
</evidence>
<protein>
    <recommendedName>
        <fullName evidence="2">cysteine-S-conjugate beta-lyase</fullName>
        <ecNumber evidence="2">4.4.1.13</ecNumber>
    </recommendedName>
</protein>
<dbReference type="GO" id="GO:0047804">
    <property type="term" value="F:cysteine-S-conjugate beta-lyase activity"/>
    <property type="evidence" value="ECO:0007669"/>
    <property type="project" value="UniProtKB-EC"/>
</dbReference>
<accession>A0A8J3EUR7</accession>
<dbReference type="PANTHER" id="PTHR43525:SF2">
    <property type="entry name" value="CYSTATHIONINE BETA-LYASE-RELATED"/>
    <property type="match status" value="1"/>
</dbReference>
<dbReference type="CDD" id="cd00609">
    <property type="entry name" value="AAT_like"/>
    <property type="match status" value="1"/>
</dbReference>
<name>A0A8J3EUR7_9ACTN</name>
<keyword evidence="8" id="KW-1185">Reference proteome</keyword>
<dbReference type="PANTHER" id="PTHR43525">
    <property type="entry name" value="PROTEIN MALY"/>
    <property type="match status" value="1"/>
</dbReference>
<comment type="caution">
    <text evidence="7">The sequence shown here is derived from an EMBL/GenBank/DDBJ whole genome shotgun (WGS) entry which is preliminary data.</text>
</comment>
<evidence type="ECO:0000256" key="5">
    <source>
        <dbReference type="ARBA" id="ARBA00037974"/>
    </source>
</evidence>
<evidence type="ECO:0000256" key="4">
    <source>
        <dbReference type="ARBA" id="ARBA00023239"/>
    </source>
</evidence>
<feature type="domain" description="Aminotransferase class I/classII large" evidence="6">
    <location>
        <begin position="100"/>
        <end position="376"/>
    </location>
</feature>
<reference evidence="7" key="1">
    <citation type="journal article" date="2014" name="Int. J. Syst. Evol. Microbiol.">
        <title>Complete genome sequence of Corynebacterium casei LMG S-19264T (=DSM 44701T), isolated from a smear-ripened cheese.</title>
        <authorList>
            <consortium name="US DOE Joint Genome Institute (JGI-PGF)"/>
            <person name="Walter F."/>
            <person name="Albersmeier A."/>
            <person name="Kalinowski J."/>
            <person name="Ruckert C."/>
        </authorList>
    </citation>
    <scope>NUCLEOTIDE SEQUENCE</scope>
    <source>
        <strain evidence="7">CGMCC 1.14988</strain>
    </source>
</reference>
<dbReference type="InterPro" id="IPR015422">
    <property type="entry name" value="PyrdxlP-dep_Trfase_small"/>
</dbReference>
<reference evidence="7" key="2">
    <citation type="submission" date="2020-09" db="EMBL/GenBank/DDBJ databases">
        <authorList>
            <person name="Sun Q."/>
            <person name="Zhou Y."/>
        </authorList>
    </citation>
    <scope>NUCLEOTIDE SEQUENCE</scope>
    <source>
        <strain evidence="7">CGMCC 1.14988</strain>
    </source>
</reference>
<dbReference type="Gene3D" id="3.90.1150.10">
    <property type="entry name" value="Aspartate Aminotransferase, domain 1"/>
    <property type="match status" value="1"/>
</dbReference>
<keyword evidence="3" id="KW-0663">Pyridoxal phosphate</keyword>
<proteinExistence type="inferred from homology"/>
<dbReference type="RefSeq" id="WP_130650068.1">
    <property type="nucleotide sequence ID" value="NZ_BMHA01000011.1"/>
</dbReference>
<dbReference type="InterPro" id="IPR015421">
    <property type="entry name" value="PyrdxlP-dep_Trfase_major"/>
</dbReference>
<dbReference type="EC" id="4.4.1.13" evidence="2"/>
<evidence type="ECO:0000259" key="6">
    <source>
        <dbReference type="Pfam" id="PF00155"/>
    </source>
</evidence>